<comment type="caution">
    <text evidence="3">The sequence shown here is derived from an EMBL/GenBank/DDBJ whole genome shotgun (WGS) entry which is preliminary data.</text>
</comment>
<dbReference type="InterPro" id="IPR016186">
    <property type="entry name" value="C-type_lectin-like/link_sf"/>
</dbReference>
<dbReference type="CDD" id="cd00037">
    <property type="entry name" value="CLECT"/>
    <property type="match status" value="1"/>
</dbReference>
<accession>A0ABP1QAU9</accession>
<name>A0ABP1QAU9_9HEXA</name>
<evidence type="ECO:0000313" key="3">
    <source>
        <dbReference type="EMBL" id="CAL8091225.1"/>
    </source>
</evidence>
<evidence type="ECO:0000256" key="2">
    <source>
        <dbReference type="SAM" id="SignalP"/>
    </source>
</evidence>
<evidence type="ECO:0000313" key="4">
    <source>
        <dbReference type="Proteomes" id="UP001642540"/>
    </source>
</evidence>
<protein>
    <recommendedName>
        <fullName evidence="5">C-type lectin domain-containing protein</fullName>
    </recommendedName>
</protein>
<organism evidence="3 4">
    <name type="scientific">Orchesella dallaii</name>
    <dbReference type="NCBI Taxonomy" id="48710"/>
    <lineage>
        <taxon>Eukaryota</taxon>
        <taxon>Metazoa</taxon>
        <taxon>Ecdysozoa</taxon>
        <taxon>Arthropoda</taxon>
        <taxon>Hexapoda</taxon>
        <taxon>Collembola</taxon>
        <taxon>Entomobryomorpha</taxon>
        <taxon>Entomobryoidea</taxon>
        <taxon>Orchesellidae</taxon>
        <taxon>Orchesellinae</taxon>
        <taxon>Orchesella</taxon>
    </lineage>
</organism>
<feature type="region of interest" description="Disordered" evidence="1">
    <location>
        <begin position="45"/>
        <end position="65"/>
    </location>
</feature>
<keyword evidence="4" id="KW-1185">Reference proteome</keyword>
<dbReference type="EMBL" id="CAXLJM020000024">
    <property type="protein sequence ID" value="CAL8091225.1"/>
    <property type="molecule type" value="Genomic_DNA"/>
</dbReference>
<dbReference type="SUPFAM" id="SSF56436">
    <property type="entry name" value="C-type lectin-like"/>
    <property type="match status" value="1"/>
</dbReference>
<sequence length="213" mass="24211">MRPFPKFSFAICLLVLVVAFSAVEYTEAQRGGFFQNLGNFFRGGNNNNRNNNNFRQNRGGSRYPQYLDTSDGRYAKFEGPVRGIPRDHGGGRFDAPVRKDGIEETTLDSGQFIIRKRMTQAEAREYCETRGAGGGRLAVLLTPEDATVLVNAVKSYEALWYPGQPDHGKKTQKNETVEHCVVLWNPIFHEKETHTFNDEPCMNKHYPICEDKK</sequence>
<feature type="signal peptide" evidence="2">
    <location>
        <begin position="1"/>
        <end position="28"/>
    </location>
</feature>
<feature type="chain" id="PRO_5047242064" description="C-type lectin domain-containing protein" evidence="2">
    <location>
        <begin position="29"/>
        <end position="213"/>
    </location>
</feature>
<keyword evidence="2" id="KW-0732">Signal</keyword>
<gene>
    <name evidence="3" type="ORF">ODALV1_LOCUS7874</name>
</gene>
<reference evidence="3 4" key="1">
    <citation type="submission" date="2024-08" db="EMBL/GenBank/DDBJ databases">
        <authorList>
            <person name="Cucini C."/>
            <person name="Frati F."/>
        </authorList>
    </citation>
    <scope>NUCLEOTIDE SEQUENCE [LARGE SCALE GENOMIC DNA]</scope>
</reference>
<feature type="compositionally biased region" description="Low complexity" evidence="1">
    <location>
        <begin position="45"/>
        <end position="60"/>
    </location>
</feature>
<proteinExistence type="predicted"/>
<dbReference type="Gene3D" id="3.10.100.10">
    <property type="entry name" value="Mannose-Binding Protein A, subunit A"/>
    <property type="match status" value="1"/>
</dbReference>
<evidence type="ECO:0000256" key="1">
    <source>
        <dbReference type="SAM" id="MobiDB-lite"/>
    </source>
</evidence>
<dbReference type="Proteomes" id="UP001642540">
    <property type="component" value="Unassembled WGS sequence"/>
</dbReference>
<evidence type="ECO:0008006" key="5">
    <source>
        <dbReference type="Google" id="ProtNLM"/>
    </source>
</evidence>
<dbReference type="InterPro" id="IPR016187">
    <property type="entry name" value="CTDL_fold"/>
</dbReference>